<dbReference type="OrthoDB" id="5238343at2759"/>
<dbReference type="Proteomes" id="UP000781932">
    <property type="component" value="Unassembled WGS sequence"/>
</dbReference>
<feature type="signal peptide" evidence="1">
    <location>
        <begin position="1"/>
        <end position="19"/>
    </location>
</feature>
<evidence type="ECO:0000256" key="1">
    <source>
        <dbReference type="SAM" id="SignalP"/>
    </source>
</evidence>
<dbReference type="RefSeq" id="XP_038741224.1">
    <property type="nucleotide sequence ID" value="XM_038893411.1"/>
</dbReference>
<feature type="chain" id="PRO_5040315700" evidence="1">
    <location>
        <begin position="20"/>
        <end position="95"/>
    </location>
</feature>
<evidence type="ECO:0000313" key="3">
    <source>
        <dbReference type="Proteomes" id="UP000781932"/>
    </source>
</evidence>
<sequence>MQLTTLVSALTLAVNSATAIPVVDAVPDLLDKRQTASGCNYFSSPRCCVPAVCQSRDGAIYQINTDAIKNNRHGCDPPWAFIAKSNTQFPGYCCR</sequence>
<dbReference type="AlphaFoldDB" id="A0A9P6HUY6"/>
<comment type="caution">
    <text evidence="2">The sequence shown here is derived from an EMBL/GenBank/DDBJ whole genome shotgun (WGS) entry which is preliminary data.</text>
</comment>
<dbReference type="GeneID" id="62166485"/>
<keyword evidence="1" id="KW-0732">Signal</keyword>
<keyword evidence="3" id="KW-1185">Reference proteome</keyword>
<protein>
    <submittedName>
        <fullName evidence="2">Uncharacterized protein</fullName>
    </submittedName>
</protein>
<accession>A0A9P6HUY6</accession>
<organism evidence="2 3">
    <name type="scientific">Colletotrichum karsti</name>
    <dbReference type="NCBI Taxonomy" id="1095194"/>
    <lineage>
        <taxon>Eukaryota</taxon>
        <taxon>Fungi</taxon>
        <taxon>Dikarya</taxon>
        <taxon>Ascomycota</taxon>
        <taxon>Pezizomycotina</taxon>
        <taxon>Sordariomycetes</taxon>
        <taxon>Hypocreomycetidae</taxon>
        <taxon>Glomerellales</taxon>
        <taxon>Glomerellaceae</taxon>
        <taxon>Colletotrichum</taxon>
        <taxon>Colletotrichum boninense species complex</taxon>
    </lineage>
</organism>
<dbReference type="EMBL" id="JAATWM020000042">
    <property type="protein sequence ID" value="KAF9871763.1"/>
    <property type="molecule type" value="Genomic_DNA"/>
</dbReference>
<reference evidence="2" key="1">
    <citation type="submission" date="2020-03" db="EMBL/GenBank/DDBJ databases">
        <authorList>
            <person name="He L."/>
        </authorList>
    </citation>
    <scope>NUCLEOTIDE SEQUENCE</scope>
    <source>
        <strain evidence="2">CkLH20</strain>
    </source>
</reference>
<reference evidence="2" key="2">
    <citation type="submission" date="2020-11" db="EMBL/GenBank/DDBJ databases">
        <title>Whole genome sequencing of Colletotrichum sp.</title>
        <authorList>
            <person name="Li H."/>
        </authorList>
    </citation>
    <scope>NUCLEOTIDE SEQUENCE</scope>
    <source>
        <strain evidence="2">CkLH20</strain>
    </source>
</reference>
<evidence type="ECO:0000313" key="2">
    <source>
        <dbReference type="EMBL" id="KAF9871763.1"/>
    </source>
</evidence>
<gene>
    <name evidence="2" type="ORF">CkaCkLH20_10697</name>
</gene>
<name>A0A9P6HUY6_9PEZI</name>
<proteinExistence type="predicted"/>